<dbReference type="KEGG" id="sva:SVA_3868"/>
<organism evidence="1 2">
    <name type="scientific">Sulfurifustis variabilis</name>
    <dbReference type="NCBI Taxonomy" id="1675686"/>
    <lineage>
        <taxon>Bacteria</taxon>
        <taxon>Pseudomonadati</taxon>
        <taxon>Pseudomonadota</taxon>
        <taxon>Gammaproteobacteria</taxon>
        <taxon>Acidiferrobacterales</taxon>
        <taxon>Acidiferrobacteraceae</taxon>
        <taxon>Sulfurifustis</taxon>
    </lineage>
</organism>
<dbReference type="EMBL" id="AP014936">
    <property type="protein sequence ID" value="BAU50402.1"/>
    <property type="molecule type" value="Genomic_DNA"/>
</dbReference>
<dbReference type="RefSeq" id="WP_096462709.1">
    <property type="nucleotide sequence ID" value="NZ_AP014936.1"/>
</dbReference>
<evidence type="ECO:0000313" key="1">
    <source>
        <dbReference type="EMBL" id="BAU50402.1"/>
    </source>
</evidence>
<keyword evidence="2" id="KW-1185">Reference proteome</keyword>
<reference evidence="1 2" key="1">
    <citation type="submission" date="2015-08" db="EMBL/GenBank/DDBJ databases">
        <title>Complete genome sequence of Sulfurifustis variabilis.</title>
        <authorList>
            <person name="Miura A."/>
            <person name="Kojima H."/>
            <person name="Fukui M."/>
        </authorList>
    </citation>
    <scope>NUCLEOTIDE SEQUENCE [LARGE SCALE GENOMIC DNA]</scope>
    <source>
        <strain evidence="2">skN76</strain>
    </source>
</reference>
<dbReference type="Proteomes" id="UP000218899">
    <property type="component" value="Chromosome"/>
</dbReference>
<dbReference type="AlphaFoldDB" id="A0A1C7AG20"/>
<evidence type="ECO:0000313" key="2">
    <source>
        <dbReference type="Proteomes" id="UP000218899"/>
    </source>
</evidence>
<name>A0A1C7AG20_9GAMM</name>
<sequence length="78" mass="8878">MLSHIVTLVSSYERNHGERPNVVYMNETHYGYLREELPFVRDHNDVVAILGVDIALNDEAMHPQAAIVRFASENILVS</sequence>
<gene>
    <name evidence="1" type="ORF">SVA_3868</name>
</gene>
<proteinExistence type="predicted"/>
<accession>A0A1C7AG20</accession>
<dbReference type="OrthoDB" id="7064023at2"/>
<protein>
    <submittedName>
        <fullName evidence="1">Uncharacterized protein</fullName>
    </submittedName>
</protein>